<dbReference type="AlphaFoldDB" id="C6M0Z4"/>
<dbReference type="EMBL" id="ACKO02000001">
    <property type="protein sequence ID" value="EET46068.1"/>
    <property type="molecule type" value="Genomic_DNA"/>
</dbReference>
<evidence type="ECO:0000256" key="11">
    <source>
        <dbReference type="ARBA" id="ARBA00042639"/>
    </source>
</evidence>
<dbReference type="Pfam" id="PF00578">
    <property type="entry name" value="AhpC-TSA"/>
    <property type="match status" value="1"/>
</dbReference>
<reference evidence="14" key="1">
    <citation type="submission" date="2009-07" db="EMBL/GenBank/DDBJ databases">
        <authorList>
            <person name="Weinstock G."/>
            <person name="Sodergren E."/>
            <person name="Clifton S."/>
            <person name="Fulton L."/>
            <person name="Fulton B."/>
            <person name="Courtney L."/>
            <person name="Fronick C."/>
            <person name="Harrison M."/>
            <person name="Strong C."/>
            <person name="Farmer C."/>
            <person name="Delahaunty K."/>
            <person name="Markovic C."/>
            <person name="Hall O."/>
            <person name="Minx P."/>
            <person name="Tomlinson C."/>
            <person name="Mitreva M."/>
            <person name="Nelson J."/>
            <person name="Hou S."/>
            <person name="Wollam A."/>
            <person name="Pepin K.H."/>
            <person name="Johnson M."/>
            <person name="Bhonagiri V."/>
            <person name="Nash W.E."/>
            <person name="Warren W."/>
            <person name="Chinwalla A."/>
            <person name="Mardis E.R."/>
            <person name="Wilson R.K."/>
        </authorList>
    </citation>
    <scope>NUCLEOTIDE SEQUENCE [LARGE SCALE GENOMIC DNA]</scope>
    <source>
        <strain evidence="14">ATCC 29256</strain>
    </source>
</reference>
<evidence type="ECO:0000256" key="7">
    <source>
        <dbReference type="ARBA" id="ARBA00023157"/>
    </source>
</evidence>
<comment type="function">
    <text evidence="1">Thiol-specific peroxidase that catalyzes the reduction of hydrogen peroxide and organic hydroperoxides to water and alcohols, respectively. Plays a role in cell protection against oxidative stress by detoxifying peroxides and as sensor of hydrogen peroxide-mediated signaling events.</text>
</comment>
<evidence type="ECO:0000256" key="2">
    <source>
        <dbReference type="ARBA" id="ARBA00011245"/>
    </source>
</evidence>
<dbReference type="InterPro" id="IPR013766">
    <property type="entry name" value="Thioredoxin_domain"/>
</dbReference>
<dbReference type="GO" id="GO:0045454">
    <property type="term" value="P:cell redox homeostasis"/>
    <property type="evidence" value="ECO:0007669"/>
    <property type="project" value="TreeGrafter"/>
</dbReference>
<keyword evidence="6 14" id="KW-0560">Oxidoreductase</keyword>
<dbReference type="PROSITE" id="PS51352">
    <property type="entry name" value="THIOREDOXIN_2"/>
    <property type="match status" value="1"/>
</dbReference>
<keyword evidence="5" id="KW-0049">Antioxidant</keyword>
<dbReference type="InterPro" id="IPR000866">
    <property type="entry name" value="AhpC/TSA"/>
</dbReference>
<evidence type="ECO:0000259" key="13">
    <source>
        <dbReference type="PROSITE" id="PS51352"/>
    </source>
</evidence>
<dbReference type="eggNOG" id="COG1225">
    <property type="taxonomic scope" value="Bacteria"/>
</dbReference>
<dbReference type="SUPFAM" id="SSF52833">
    <property type="entry name" value="Thioredoxin-like"/>
    <property type="match status" value="1"/>
</dbReference>
<dbReference type="Gene3D" id="3.40.30.10">
    <property type="entry name" value="Glutaredoxin"/>
    <property type="match status" value="1"/>
</dbReference>
<comment type="subunit">
    <text evidence="2">Monomer.</text>
</comment>
<evidence type="ECO:0000256" key="12">
    <source>
        <dbReference type="ARBA" id="ARBA00049091"/>
    </source>
</evidence>
<dbReference type="STRING" id="490.A6J88_12005"/>
<keyword evidence="4 14" id="KW-0575">Peroxidase</keyword>
<evidence type="ECO:0000256" key="10">
    <source>
        <dbReference type="ARBA" id="ARBA00038489"/>
    </source>
</evidence>
<comment type="caution">
    <text evidence="14">The sequence shown here is derived from an EMBL/GenBank/DDBJ whole genome shotgun (WGS) entry which is preliminary data.</text>
</comment>
<sequence length="175" mass="19917">MKRRSGYVGDSFYFLARYYVSVLGRLKGDIMTQYRFTLPSSSGNDFDSAEHLPLIVYFYPKDSTPGCTTEGLDFNARLPQFKELGYTVVGISRDGVKSHQNFCAKQGFNFELLSDKDETVCKMFDVIKLKKLYGKESLGIERSTFVLDANGEIIHEWRKVKVAGHAQEVLETLSR</sequence>
<dbReference type="InterPro" id="IPR036249">
    <property type="entry name" value="Thioredoxin-like_sf"/>
</dbReference>
<keyword evidence="15" id="KW-1185">Reference proteome</keyword>
<name>C6M0Z4_NEISI</name>
<gene>
    <name evidence="14" type="ORF">NEISICOT_00171</name>
</gene>
<evidence type="ECO:0000313" key="15">
    <source>
        <dbReference type="Proteomes" id="UP000005365"/>
    </source>
</evidence>
<organism evidence="14 15">
    <name type="scientific">Neisseria sicca ATCC 29256</name>
    <dbReference type="NCBI Taxonomy" id="547045"/>
    <lineage>
        <taxon>Bacteria</taxon>
        <taxon>Pseudomonadati</taxon>
        <taxon>Pseudomonadota</taxon>
        <taxon>Betaproteobacteria</taxon>
        <taxon>Neisseriales</taxon>
        <taxon>Neisseriaceae</taxon>
        <taxon>Neisseria</taxon>
    </lineage>
</organism>
<dbReference type="EC" id="1.11.1.24" evidence="3"/>
<dbReference type="Proteomes" id="UP000005365">
    <property type="component" value="Unassembled WGS sequence"/>
</dbReference>
<proteinExistence type="inferred from homology"/>
<comment type="catalytic activity">
    <reaction evidence="12">
        <text>a hydroperoxide + [thioredoxin]-dithiol = an alcohol + [thioredoxin]-disulfide + H2O</text>
        <dbReference type="Rhea" id="RHEA:62620"/>
        <dbReference type="Rhea" id="RHEA-COMP:10698"/>
        <dbReference type="Rhea" id="RHEA-COMP:10700"/>
        <dbReference type="ChEBI" id="CHEBI:15377"/>
        <dbReference type="ChEBI" id="CHEBI:29950"/>
        <dbReference type="ChEBI" id="CHEBI:30879"/>
        <dbReference type="ChEBI" id="CHEBI:35924"/>
        <dbReference type="ChEBI" id="CHEBI:50058"/>
        <dbReference type="EC" id="1.11.1.24"/>
    </reaction>
</comment>
<keyword evidence="8" id="KW-0676">Redox-active center</keyword>
<evidence type="ECO:0000256" key="3">
    <source>
        <dbReference type="ARBA" id="ARBA00013017"/>
    </source>
</evidence>
<evidence type="ECO:0000313" key="14">
    <source>
        <dbReference type="EMBL" id="EET46068.1"/>
    </source>
</evidence>
<dbReference type="PANTHER" id="PTHR42801:SF4">
    <property type="entry name" value="AHPC_TSA FAMILY PROTEIN"/>
    <property type="match status" value="1"/>
</dbReference>
<dbReference type="InterPro" id="IPR050924">
    <property type="entry name" value="Peroxiredoxin_BCP/PrxQ"/>
</dbReference>
<evidence type="ECO:0000256" key="1">
    <source>
        <dbReference type="ARBA" id="ARBA00003330"/>
    </source>
</evidence>
<dbReference type="GO" id="GO:0008379">
    <property type="term" value="F:thioredoxin peroxidase activity"/>
    <property type="evidence" value="ECO:0007669"/>
    <property type="project" value="TreeGrafter"/>
</dbReference>
<accession>C6M0Z4</accession>
<evidence type="ECO:0000256" key="8">
    <source>
        <dbReference type="ARBA" id="ARBA00023284"/>
    </source>
</evidence>
<dbReference type="FunFam" id="3.40.30.10:FF:000007">
    <property type="entry name" value="Thioredoxin-dependent thiol peroxidase"/>
    <property type="match status" value="1"/>
</dbReference>
<evidence type="ECO:0000256" key="6">
    <source>
        <dbReference type="ARBA" id="ARBA00023002"/>
    </source>
</evidence>
<feature type="domain" description="Thioredoxin" evidence="13">
    <location>
        <begin position="25"/>
        <end position="175"/>
    </location>
</feature>
<dbReference type="GO" id="GO:0005737">
    <property type="term" value="C:cytoplasm"/>
    <property type="evidence" value="ECO:0007669"/>
    <property type="project" value="TreeGrafter"/>
</dbReference>
<keyword evidence="7" id="KW-1015">Disulfide bond</keyword>
<dbReference type="CDD" id="cd03017">
    <property type="entry name" value="PRX_BCP"/>
    <property type="match status" value="1"/>
</dbReference>
<dbReference type="GO" id="GO:0034599">
    <property type="term" value="P:cellular response to oxidative stress"/>
    <property type="evidence" value="ECO:0007669"/>
    <property type="project" value="TreeGrafter"/>
</dbReference>
<protein>
    <recommendedName>
        <fullName evidence="3">thioredoxin-dependent peroxiredoxin</fullName>
        <ecNumber evidence="3">1.11.1.24</ecNumber>
    </recommendedName>
    <alternativeName>
        <fullName evidence="9">Thioredoxin peroxidase</fullName>
    </alternativeName>
    <alternativeName>
        <fullName evidence="11">Thioredoxin-dependent peroxiredoxin Bcp</fullName>
    </alternativeName>
</protein>
<evidence type="ECO:0000256" key="5">
    <source>
        <dbReference type="ARBA" id="ARBA00022862"/>
    </source>
</evidence>
<evidence type="ECO:0000256" key="9">
    <source>
        <dbReference type="ARBA" id="ARBA00032824"/>
    </source>
</evidence>
<comment type="similarity">
    <text evidence="10">Belongs to the peroxiredoxin family. BCP/PrxQ subfamily.</text>
</comment>
<evidence type="ECO:0000256" key="4">
    <source>
        <dbReference type="ARBA" id="ARBA00022559"/>
    </source>
</evidence>
<dbReference type="PANTHER" id="PTHR42801">
    <property type="entry name" value="THIOREDOXIN-DEPENDENT PEROXIDE REDUCTASE"/>
    <property type="match status" value="1"/>
</dbReference>